<sequence>MRLFVALIGVCAAIGLAAPAYGDAGGPNDGFLAALRHDGVSFSSPDRAIAAARAVCTCLADGEPGLGVIRDLEVRNPGFTMDSASQFAVLSAKYYCPQQLSKSNTK</sequence>
<dbReference type="OrthoDB" id="4763853at2"/>
<reference evidence="3 4" key="1">
    <citation type="submission" date="2015-03" db="EMBL/GenBank/DDBJ databases">
        <authorList>
            <person name="Murphy D."/>
        </authorList>
    </citation>
    <scope>NUCLEOTIDE SEQUENCE [LARGE SCALE GENOMIC DNA]</scope>
    <source>
        <strain evidence="3 4">DSM 44277</strain>
    </source>
</reference>
<accession>A0A0U0WFA9</accession>
<organism evidence="3 4">
    <name type="scientific">Mycobacterium bohemicum DSM 44277</name>
    <dbReference type="NCBI Taxonomy" id="1236609"/>
    <lineage>
        <taxon>Bacteria</taxon>
        <taxon>Bacillati</taxon>
        <taxon>Actinomycetota</taxon>
        <taxon>Actinomycetes</taxon>
        <taxon>Mycobacteriales</taxon>
        <taxon>Mycobacteriaceae</taxon>
        <taxon>Mycobacterium</taxon>
    </lineage>
</organism>
<proteinExistence type="predicted"/>
<name>A0A0U0WFA9_MYCBE</name>
<feature type="domain" description="DUF732" evidence="2">
    <location>
        <begin position="28"/>
        <end position="98"/>
    </location>
</feature>
<evidence type="ECO:0000313" key="4">
    <source>
        <dbReference type="Proteomes" id="UP000198875"/>
    </source>
</evidence>
<evidence type="ECO:0000259" key="2">
    <source>
        <dbReference type="Pfam" id="PF05305"/>
    </source>
</evidence>
<protein>
    <recommendedName>
        <fullName evidence="2">DUF732 domain-containing protein</fullName>
    </recommendedName>
</protein>
<feature type="chain" id="PRO_5038937466" description="DUF732 domain-containing protein" evidence="1">
    <location>
        <begin position="23"/>
        <end position="106"/>
    </location>
</feature>
<evidence type="ECO:0000313" key="3">
    <source>
        <dbReference type="EMBL" id="CPR12869.1"/>
    </source>
</evidence>
<keyword evidence="1" id="KW-0732">Signal</keyword>
<dbReference type="AlphaFoldDB" id="A0A0U0WFA9"/>
<dbReference type="RefSeq" id="WP_085179853.1">
    <property type="nucleotide sequence ID" value="NZ_CSTD01000005.1"/>
</dbReference>
<evidence type="ECO:0000256" key="1">
    <source>
        <dbReference type="SAM" id="SignalP"/>
    </source>
</evidence>
<dbReference type="InterPro" id="IPR007969">
    <property type="entry name" value="DUF732"/>
</dbReference>
<dbReference type="Pfam" id="PF05305">
    <property type="entry name" value="DUF732"/>
    <property type="match status" value="1"/>
</dbReference>
<dbReference type="Proteomes" id="UP000198875">
    <property type="component" value="Unassembled WGS sequence"/>
</dbReference>
<feature type="signal peptide" evidence="1">
    <location>
        <begin position="1"/>
        <end position="22"/>
    </location>
</feature>
<gene>
    <name evidence="3" type="ORF">BN971_04175</name>
</gene>
<dbReference type="EMBL" id="CSTD01000005">
    <property type="protein sequence ID" value="CPR12869.1"/>
    <property type="molecule type" value="Genomic_DNA"/>
</dbReference>